<dbReference type="GO" id="GO:0030488">
    <property type="term" value="P:tRNA methylation"/>
    <property type="evidence" value="ECO:0007669"/>
    <property type="project" value="TreeGrafter"/>
</dbReference>
<dbReference type="GO" id="GO:0106335">
    <property type="term" value="F:tRNA (5-carboxymethyluridine(34)-5-O)-methyltransferase activity"/>
    <property type="evidence" value="ECO:0007669"/>
    <property type="project" value="TreeGrafter"/>
</dbReference>
<evidence type="ECO:0000313" key="6">
    <source>
        <dbReference type="Proteomes" id="UP000030752"/>
    </source>
</evidence>
<evidence type="ECO:0000256" key="3">
    <source>
        <dbReference type="SAM" id="MobiDB-lite"/>
    </source>
</evidence>
<dbReference type="Proteomes" id="UP000030752">
    <property type="component" value="Unassembled WGS sequence"/>
</dbReference>
<dbReference type="PANTHER" id="PTHR13069:SF21">
    <property type="entry name" value="ALKYLATED DNA REPAIR PROTEIN ALKB HOMOLOG 8"/>
    <property type="match status" value="1"/>
</dbReference>
<feature type="compositionally biased region" description="Low complexity" evidence="3">
    <location>
        <begin position="447"/>
        <end position="464"/>
    </location>
</feature>
<dbReference type="OrthoDB" id="271595at2759"/>
<dbReference type="eggNOG" id="KOG1331">
    <property type="taxonomic scope" value="Eukaryota"/>
</dbReference>
<dbReference type="VEuPathDB" id="FungiDB:HMPREF1541_11022"/>
<dbReference type="RefSeq" id="XP_008713913.1">
    <property type="nucleotide sequence ID" value="XM_008715691.1"/>
</dbReference>
<gene>
    <name evidence="5" type="ORF">HMPREF1541_11022</name>
</gene>
<evidence type="ECO:0000256" key="1">
    <source>
        <dbReference type="ARBA" id="ARBA00022603"/>
    </source>
</evidence>
<feature type="domain" description="Methyltransferase type 11" evidence="4">
    <location>
        <begin position="58"/>
        <end position="156"/>
    </location>
</feature>
<dbReference type="GO" id="GO:0005634">
    <property type="term" value="C:nucleus"/>
    <property type="evidence" value="ECO:0007669"/>
    <property type="project" value="TreeGrafter"/>
</dbReference>
<dbReference type="AlphaFoldDB" id="W2S5C5"/>
<dbReference type="GO" id="GO:0002098">
    <property type="term" value="P:tRNA wobble uridine modification"/>
    <property type="evidence" value="ECO:0007669"/>
    <property type="project" value="TreeGrafter"/>
</dbReference>
<dbReference type="SUPFAM" id="SSF53335">
    <property type="entry name" value="S-adenosyl-L-methionine-dependent methyltransferases"/>
    <property type="match status" value="1"/>
</dbReference>
<keyword evidence="1" id="KW-0489">Methyltransferase</keyword>
<feature type="compositionally biased region" description="Basic residues" evidence="3">
    <location>
        <begin position="377"/>
        <end position="389"/>
    </location>
</feature>
<feature type="compositionally biased region" description="Basic and acidic residues" evidence="3">
    <location>
        <begin position="196"/>
        <end position="205"/>
    </location>
</feature>
<dbReference type="STRING" id="1220924.W2S5C5"/>
<dbReference type="HOGENOM" id="CLU_029501_2_0_1"/>
<evidence type="ECO:0000259" key="4">
    <source>
        <dbReference type="Pfam" id="PF08241"/>
    </source>
</evidence>
<dbReference type="GO" id="GO:0005737">
    <property type="term" value="C:cytoplasm"/>
    <property type="evidence" value="ECO:0007669"/>
    <property type="project" value="TreeGrafter"/>
</dbReference>
<feature type="compositionally biased region" description="Polar residues" evidence="3">
    <location>
        <begin position="225"/>
        <end position="236"/>
    </location>
</feature>
<keyword evidence="6" id="KW-1185">Reference proteome</keyword>
<dbReference type="InParanoid" id="W2S5C5"/>
<feature type="region of interest" description="Disordered" evidence="3">
    <location>
        <begin position="363"/>
        <end position="470"/>
    </location>
</feature>
<accession>W2S5C5</accession>
<dbReference type="CDD" id="cd02440">
    <property type="entry name" value="AdoMet_MTases"/>
    <property type="match status" value="1"/>
</dbReference>
<organism evidence="5 6">
    <name type="scientific">Cyphellophora europaea (strain CBS 101466)</name>
    <name type="common">Phialophora europaea</name>
    <dbReference type="NCBI Taxonomy" id="1220924"/>
    <lineage>
        <taxon>Eukaryota</taxon>
        <taxon>Fungi</taxon>
        <taxon>Dikarya</taxon>
        <taxon>Ascomycota</taxon>
        <taxon>Pezizomycotina</taxon>
        <taxon>Eurotiomycetes</taxon>
        <taxon>Chaetothyriomycetidae</taxon>
        <taxon>Chaetothyriales</taxon>
        <taxon>Cyphellophoraceae</taxon>
        <taxon>Cyphellophora</taxon>
    </lineage>
</organism>
<protein>
    <recommendedName>
        <fullName evidence="4">Methyltransferase type 11 domain-containing protein</fullName>
    </recommendedName>
</protein>
<dbReference type="InterPro" id="IPR029063">
    <property type="entry name" value="SAM-dependent_MTases_sf"/>
</dbReference>
<name>W2S5C5_CYPE1</name>
<feature type="compositionally biased region" description="Basic and acidic residues" evidence="3">
    <location>
        <begin position="283"/>
        <end position="298"/>
    </location>
</feature>
<dbReference type="Gene3D" id="3.40.50.150">
    <property type="entry name" value="Vaccinia Virus protein VP39"/>
    <property type="match status" value="3"/>
</dbReference>
<dbReference type="GO" id="GO:0008757">
    <property type="term" value="F:S-adenosylmethionine-dependent methyltransferase activity"/>
    <property type="evidence" value="ECO:0007669"/>
    <property type="project" value="InterPro"/>
</dbReference>
<dbReference type="InterPro" id="IPR013216">
    <property type="entry name" value="Methyltransf_11"/>
</dbReference>
<evidence type="ECO:0000256" key="2">
    <source>
        <dbReference type="ARBA" id="ARBA00022679"/>
    </source>
</evidence>
<dbReference type="EMBL" id="KB822717">
    <property type="protein sequence ID" value="ETN43891.1"/>
    <property type="molecule type" value="Genomic_DNA"/>
</dbReference>
<proteinExistence type="predicted"/>
<feature type="compositionally biased region" description="Polar residues" evidence="3">
    <location>
        <begin position="413"/>
        <end position="436"/>
    </location>
</feature>
<dbReference type="GeneID" id="19978361"/>
<dbReference type="InterPro" id="IPR051422">
    <property type="entry name" value="AlkB_tRNA_MeTrf/Diox"/>
</dbReference>
<evidence type="ECO:0000313" key="5">
    <source>
        <dbReference type="EMBL" id="ETN43891.1"/>
    </source>
</evidence>
<dbReference type="PANTHER" id="PTHR13069">
    <property type="entry name" value="ALKYLATED DNA REPAIR PROTEIN ALKB HOMOLOG 8"/>
    <property type="match status" value="1"/>
</dbReference>
<feature type="compositionally biased region" description="Polar residues" evidence="3">
    <location>
        <begin position="154"/>
        <end position="164"/>
    </location>
</feature>
<dbReference type="Pfam" id="PF08241">
    <property type="entry name" value="Methyltransf_11"/>
    <property type="match status" value="1"/>
</dbReference>
<sequence length="545" mass="58506">MTTAPRDSSGVDQALAYEATHVHAVYESIASHFSSTRYKPWPVVDSFLCGLPPGSVGLDVGCGNGKYLNVNKDVFIIGSDRSSNLVDLASKHQTSQPNNAIRNSYQDVLVADSLNLPHADHVFDFAICIAVIHHLSSFERRVAAIRAIVATLKQNGPIPSNSPNDAEHIGSRGKGVSTGDSDSPELPTFAPTLIPEKADHVEAKSNGKLGTRPVGLPSRHGPGNHNGQQHRSQSISDIGAASGGNDNSRAAIPALDEPKFSDDAAAEPRSSSRADIGAAQQQEFEKEQEQVSRTEHATHPPAVPSYDRTAAASRYNSRHVHRRGPGQALLFVWALEQQASRRGWKAGDAQDVLVPWVLKDKDGASRKEPAGSNSNSRKGKSKGKSKVTRTRSNLQKPQAKHDGYGESIPPKPTTGTESESNLTLTSHTDSNSTLAHTQGRGGQQGCDAGSDFDGAASGSAADAAAAEDTDATYTDRVFESPTNNQHNQHQQEKQESQQVFNRYYHLYSQGELERECVAAGAQVVHSGYDRDNWWVVVEPGPVSTA</sequence>
<feature type="region of interest" description="Disordered" evidence="3">
    <location>
        <begin position="154"/>
        <end position="320"/>
    </location>
</feature>
<keyword evidence="2" id="KW-0808">Transferase</keyword>
<dbReference type="GO" id="GO:0000049">
    <property type="term" value="F:tRNA binding"/>
    <property type="evidence" value="ECO:0007669"/>
    <property type="project" value="TreeGrafter"/>
</dbReference>
<reference evidence="5 6" key="1">
    <citation type="submission" date="2013-03" db="EMBL/GenBank/DDBJ databases">
        <title>The Genome Sequence of Phialophora europaea CBS 101466.</title>
        <authorList>
            <consortium name="The Broad Institute Genomics Platform"/>
            <person name="Cuomo C."/>
            <person name="de Hoog S."/>
            <person name="Gorbushina A."/>
            <person name="Walker B."/>
            <person name="Young S.K."/>
            <person name="Zeng Q."/>
            <person name="Gargeya S."/>
            <person name="Fitzgerald M."/>
            <person name="Haas B."/>
            <person name="Abouelleil A."/>
            <person name="Allen A.W."/>
            <person name="Alvarado L."/>
            <person name="Arachchi H.M."/>
            <person name="Berlin A.M."/>
            <person name="Chapman S.B."/>
            <person name="Gainer-Dewar J."/>
            <person name="Goldberg J."/>
            <person name="Griggs A."/>
            <person name="Gujja S."/>
            <person name="Hansen M."/>
            <person name="Howarth C."/>
            <person name="Imamovic A."/>
            <person name="Ireland A."/>
            <person name="Larimer J."/>
            <person name="McCowan C."/>
            <person name="Murphy C."/>
            <person name="Pearson M."/>
            <person name="Poon T.W."/>
            <person name="Priest M."/>
            <person name="Roberts A."/>
            <person name="Saif S."/>
            <person name="Shea T."/>
            <person name="Sisk P."/>
            <person name="Sykes S."/>
            <person name="Wortman J."/>
            <person name="Nusbaum C."/>
            <person name="Birren B."/>
        </authorList>
    </citation>
    <scope>NUCLEOTIDE SEQUENCE [LARGE SCALE GENOMIC DNA]</scope>
    <source>
        <strain evidence="5 6">CBS 101466</strain>
    </source>
</reference>